<dbReference type="Proteomes" id="UP000030066">
    <property type="component" value="Chromosome"/>
</dbReference>
<feature type="transmembrane region" description="Helical" evidence="1">
    <location>
        <begin position="58"/>
        <end position="76"/>
    </location>
</feature>
<dbReference type="AlphaFoldDB" id="A0A097ST90"/>
<protein>
    <submittedName>
        <fullName evidence="2">ABC transporter permease</fullName>
    </submittedName>
</protein>
<dbReference type="STRING" id="1318617.MGM1_4420"/>
<feature type="transmembrane region" description="Helical" evidence="1">
    <location>
        <begin position="16"/>
        <end position="38"/>
    </location>
</feature>
<name>A0A097ST90_9BACT</name>
<keyword evidence="1" id="KW-0812">Transmembrane</keyword>
<dbReference type="KEGG" id="mgj:MGM1_4420"/>
<keyword evidence="1" id="KW-0472">Membrane</keyword>
<organism evidence="2 3">
    <name type="scientific">Candidatus Malacoplasma girerdii</name>
    <dbReference type="NCBI Taxonomy" id="1318617"/>
    <lineage>
        <taxon>Bacteria</taxon>
        <taxon>Bacillati</taxon>
        <taxon>Mycoplasmatota</taxon>
        <taxon>Mycoplasmoidales</taxon>
        <taxon>Mycoplasmoidaceae</taxon>
        <taxon>Malacoplasma</taxon>
    </lineage>
</organism>
<gene>
    <name evidence="2" type="ORF">MGM1_4420</name>
</gene>
<feature type="transmembrane region" description="Helical" evidence="1">
    <location>
        <begin position="97"/>
        <end position="122"/>
    </location>
</feature>
<dbReference type="HOGENOM" id="CLU_364759_0_0_14"/>
<feature type="transmembrane region" description="Helical" evidence="1">
    <location>
        <begin position="166"/>
        <end position="189"/>
    </location>
</feature>
<accession>A0A097ST90</accession>
<sequence length="765" mass="88499">MLNYYRYLMNVLLRRWSLWIIVIIYFLLLVGFLIVMPLLTNVYFLLIYANNLKIVQQFIIYVVAIFSGLLAVYIFRENKENSSELLIFAKGISRYKIVLGKFLAFITCTLFFAAISACSGLLCFNVPKANHMAVVYLTLGLLAGNITCMLFFGAIAICLSLWLNKVVVVISNVLLIILSVIYTVSYTAASIDPVSKMTNDRKVVNNFNYINQNNLQTQSAFIASADTQSTDLLDLMSFEEQKKLYASYVDSNSYSALYQMSLLNWWINTYLVGPLKNIGNYRYSFAADAQLSFKITEPLVKTTIANINLTDDDYSWMQIIKNKQFPAFVIHPHFKRADVQTFVKWNDDPTQKPKELIKEINEILINTTVESLSPYSYKTYFPYQGSTQNFYTPNNPSNNYDGYILGGVYNGRNAYRNLQFFDNNFTFSDLELDIFNNLLYYALIDEDNEHQIWKNGSNLINKDYSYSLSSTGAHKYNIIRNLAIKLHDYHNELKINTPFQYSIERLKFIYYTYMKGTGILGFNDYQFKTEALKPNNGDITVFPWSQYFKFAYLPMYNSFNIRNIENYRQEWLPDFKVGPRNLFQHGNPLFLSKITNNNSDNKPNVLDQLITQNGQSEINNHTIDKALPVYDGNNQPDSDILKKAFGLFDITDEHESLSQIDGKYGYFSPAALKYSSLVEQLFETDGADNYYDPSWENALDDEHWNLSCITKFSNCETNLAIMMNGMFLYECQPIMTPTENIIFLLLASTCLIGLSFYKYMRYDFD</sequence>
<evidence type="ECO:0000313" key="3">
    <source>
        <dbReference type="Proteomes" id="UP000030066"/>
    </source>
</evidence>
<feature type="transmembrane region" description="Helical" evidence="1">
    <location>
        <begin position="134"/>
        <end position="159"/>
    </location>
</feature>
<evidence type="ECO:0000256" key="1">
    <source>
        <dbReference type="SAM" id="Phobius"/>
    </source>
</evidence>
<proteinExistence type="predicted"/>
<reference evidence="2 3" key="1">
    <citation type="journal article" date="2014" name="PLoS ONE">
        <title>An emerging Mycoplasma associated with trichomoniasis, vaginal infection and disease.</title>
        <authorList>
            <consortium name="Vaginal Microbiome Consortium"/>
            <person name="Fettweis J.M."/>
            <person name="Serrano M.G."/>
            <person name="Huang B."/>
            <person name="Brooks J.P."/>
            <person name="Glascock A.L."/>
            <person name="Sheth N.U."/>
            <person name="Strauss J.F.III."/>
            <person name="Jefferson K.K."/>
            <person name="Buck G.A."/>
        </authorList>
    </citation>
    <scope>NUCLEOTIDE SEQUENCE [LARGE SCALE GENOMIC DNA]</scope>
    <source>
        <strain evidence="2 3">VCU_M1</strain>
    </source>
</reference>
<dbReference type="EMBL" id="CP007711">
    <property type="protein sequence ID" value="AIV03808.1"/>
    <property type="molecule type" value="Genomic_DNA"/>
</dbReference>
<feature type="transmembrane region" description="Helical" evidence="1">
    <location>
        <begin position="741"/>
        <end position="760"/>
    </location>
</feature>
<keyword evidence="1" id="KW-1133">Transmembrane helix</keyword>
<keyword evidence="3" id="KW-1185">Reference proteome</keyword>
<evidence type="ECO:0000313" key="2">
    <source>
        <dbReference type="EMBL" id="AIV03808.1"/>
    </source>
</evidence>